<dbReference type="InterPro" id="IPR050900">
    <property type="entry name" value="Transposase_IS3/IS150/IS904"/>
</dbReference>
<dbReference type="InterPro" id="IPR048020">
    <property type="entry name" value="Transpos_IS3"/>
</dbReference>
<dbReference type="Pfam" id="PF13276">
    <property type="entry name" value="HTH_21"/>
    <property type="match status" value="1"/>
</dbReference>
<organism evidence="3 4">
    <name type="scientific">Hymenobacter lapidiphilus</name>
    <dbReference type="NCBI Taxonomy" id="2608003"/>
    <lineage>
        <taxon>Bacteria</taxon>
        <taxon>Pseudomonadati</taxon>
        <taxon>Bacteroidota</taxon>
        <taxon>Cytophagia</taxon>
        <taxon>Cytophagales</taxon>
        <taxon>Hymenobacteraceae</taxon>
        <taxon>Hymenobacter</taxon>
    </lineage>
</organism>
<accession>A0A7Y7PT12</accession>
<evidence type="ECO:0000256" key="1">
    <source>
        <dbReference type="SAM" id="MobiDB-lite"/>
    </source>
</evidence>
<feature type="compositionally biased region" description="Basic residues" evidence="1">
    <location>
        <begin position="33"/>
        <end position="45"/>
    </location>
</feature>
<feature type="domain" description="Integrase catalytic" evidence="2">
    <location>
        <begin position="196"/>
        <end position="360"/>
    </location>
</feature>
<dbReference type="PANTHER" id="PTHR46889:SF4">
    <property type="entry name" value="TRANSPOSASE INSO FOR INSERTION SEQUENCE ELEMENT IS911B-RELATED"/>
    <property type="match status" value="1"/>
</dbReference>
<dbReference type="InterPro" id="IPR001584">
    <property type="entry name" value="Integrase_cat-core"/>
</dbReference>
<evidence type="ECO:0000313" key="4">
    <source>
        <dbReference type="Proteomes" id="UP000565521"/>
    </source>
</evidence>
<evidence type="ECO:0000313" key="3">
    <source>
        <dbReference type="EMBL" id="NVO33425.1"/>
    </source>
</evidence>
<protein>
    <submittedName>
        <fullName evidence="3">IS3 family transposase</fullName>
    </submittedName>
</protein>
<dbReference type="GO" id="GO:0003676">
    <property type="term" value="F:nucleic acid binding"/>
    <property type="evidence" value="ECO:0007669"/>
    <property type="project" value="InterPro"/>
</dbReference>
<keyword evidence="4" id="KW-1185">Reference proteome</keyword>
<gene>
    <name evidence="3" type="ORF">HW554_19640</name>
</gene>
<dbReference type="InterPro" id="IPR036397">
    <property type="entry name" value="RNaseH_sf"/>
</dbReference>
<proteinExistence type="predicted"/>
<dbReference type="PROSITE" id="PS50994">
    <property type="entry name" value="INTEGRASE"/>
    <property type="match status" value="1"/>
</dbReference>
<dbReference type="Pfam" id="PF13333">
    <property type="entry name" value="rve_2"/>
    <property type="match status" value="1"/>
</dbReference>
<evidence type="ECO:0000259" key="2">
    <source>
        <dbReference type="PROSITE" id="PS50994"/>
    </source>
</evidence>
<reference evidence="3 4" key="1">
    <citation type="submission" date="2020-05" db="EMBL/GenBank/DDBJ databases">
        <title>Hymenobacter terrestris sp. nov. and Hymenobacter lapidiphilus sp. nov., isolated from regoliths in Antarctica.</title>
        <authorList>
            <person name="Sedlacek I."/>
            <person name="Pantucek R."/>
            <person name="Zeman M."/>
            <person name="Holochova P."/>
            <person name="Kralova S."/>
            <person name="Stankova E."/>
            <person name="Sedo O."/>
            <person name="Micenkova L."/>
            <person name="Svec P."/>
            <person name="Gupta V."/>
            <person name="Sood U."/>
            <person name="Korpole U.S."/>
            <person name="Lal R."/>
        </authorList>
    </citation>
    <scope>NUCLEOTIDE SEQUENCE [LARGE SCALE GENOMIC DNA]</scope>
    <source>
        <strain evidence="3 4">P5342</strain>
    </source>
</reference>
<feature type="compositionally biased region" description="Low complexity" evidence="1">
    <location>
        <begin position="16"/>
        <end position="32"/>
    </location>
</feature>
<dbReference type="EMBL" id="JABKAU010000068">
    <property type="protein sequence ID" value="NVO33425.1"/>
    <property type="molecule type" value="Genomic_DNA"/>
</dbReference>
<dbReference type="InterPro" id="IPR025948">
    <property type="entry name" value="HTH-like_dom"/>
</dbReference>
<name>A0A7Y7PT12_9BACT</name>
<dbReference type="SUPFAM" id="SSF53098">
    <property type="entry name" value="Ribonuclease H-like"/>
    <property type="match status" value="1"/>
</dbReference>
<comment type="caution">
    <text evidence="3">The sequence shown here is derived from an EMBL/GenBank/DDBJ whole genome shotgun (WGS) entry which is preliminary data.</text>
</comment>
<dbReference type="Pfam" id="PF00665">
    <property type="entry name" value="rve"/>
    <property type="match status" value="1"/>
</dbReference>
<dbReference type="NCBIfam" id="NF033516">
    <property type="entry name" value="transpos_IS3"/>
    <property type="match status" value="1"/>
</dbReference>
<sequence>MRAPSRGRSPPDGRSPRPRYFAGLARPLAARGAKSRRAQQRRARRNQAATRRIAARGNGARYFKKSRDHLCATASVMNRYQFMQACTEPWPVQLLCRLLAVSTAGYYQWQQRPAQPAATWQPAAQAAFTRHARRYGTRRLRAELRAEGHAVGRYALRSWLHRNGLRALSTRAQRPRTTVADPAAVVAENRLLGQPAPTAPNQVWVGDITYLPLPGGRWCYLATWRDTCSRRVVGWSLAAQMPTELVLQALEQALTLRQPAPGLIIHADRGSQYTSAACRARIDAAGAVASFSRPGNPYDNAQAEAGWSTLKTELLPHGTVFASLEEARLEVAHYLDTYFNLDRRHSALGYRSPQQFERDLNLNLS</sequence>
<dbReference type="Gene3D" id="3.30.420.10">
    <property type="entry name" value="Ribonuclease H-like superfamily/Ribonuclease H"/>
    <property type="match status" value="1"/>
</dbReference>
<dbReference type="AlphaFoldDB" id="A0A7Y7PT12"/>
<dbReference type="GO" id="GO:0015074">
    <property type="term" value="P:DNA integration"/>
    <property type="evidence" value="ECO:0007669"/>
    <property type="project" value="InterPro"/>
</dbReference>
<dbReference type="Proteomes" id="UP000565521">
    <property type="component" value="Unassembled WGS sequence"/>
</dbReference>
<dbReference type="PANTHER" id="PTHR46889">
    <property type="entry name" value="TRANSPOSASE INSF FOR INSERTION SEQUENCE IS3B-RELATED"/>
    <property type="match status" value="1"/>
</dbReference>
<feature type="region of interest" description="Disordered" evidence="1">
    <location>
        <begin position="1"/>
        <end position="51"/>
    </location>
</feature>
<dbReference type="InterPro" id="IPR012337">
    <property type="entry name" value="RNaseH-like_sf"/>
</dbReference>